<evidence type="ECO:0000259" key="1">
    <source>
        <dbReference type="PROSITE" id="PS51186"/>
    </source>
</evidence>
<dbReference type="Gene3D" id="3.40.630.30">
    <property type="match status" value="1"/>
</dbReference>
<evidence type="ECO:0000313" key="2">
    <source>
        <dbReference type="EMBL" id="BAL77326.1"/>
    </source>
</evidence>
<dbReference type="Pfam" id="PF00583">
    <property type="entry name" value="Acetyltransf_1"/>
    <property type="match status" value="1"/>
</dbReference>
<dbReference type="GO" id="GO:0016747">
    <property type="term" value="F:acyltransferase activity, transferring groups other than amino-acyl groups"/>
    <property type="evidence" value="ECO:0007669"/>
    <property type="project" value="InterPro"/>
</dbReference>
<gene>
    <name evidence="2" type="ORF">S23_41310</name>
</gene>
<protein>
    <recommendedName>
        <fullName evidence="1">N-acetyltransferase domain-containing protein</fullName>
    </recommendedName>
</protein>
<dbReference type="Proteomes" id="UP000007886">
    <property type="component" value="Chromosome"/>
</dbReference>
<dbReference type="KEGG" id="brs:S23_41310"/>
<organism evidence="2 3">
    <name type="scientific">Bradyrhizobium cosmicum</name>
    <dbReference type="NCBI Taxonomy" id="1404864"/>
    <lineage>
        <taxon>Bacteria</taxon>
        <taxon>Pseudomonadati</taxon>
        <taxon>Pseudomonadota</taxon>
        <taxon>Alphaproteobacteria</taxon>
        <taxon>Hyphomicrobiales</taxon>
        <taxon>Nitrobacteraceae</taxon>
        <taxon>Bradyrhizobium</taxon>
    </lineage>
</organism>
<dbReference type="EMBL" id="AP012279">
    <property type="protein sequence ID" value="BAL77326.1"/>
    <property type="molecule type" value="Genomic_DNA"/>
</dbReference>
<dbReference type="CDD" id="cd04301">
    <property type="entry name" value="NAT_SF"/>
    <property type="match status" value="1"/>
</dbReference>
<sequence>MQMHGTRIPLAKPDSRAITVRLARDPSDLMLVTAIRSAVYLAEQDCPFDEEFDGNDMVAAHFIGYIGNEPAGCLRVRFFGDFAKVERLAVRHQYRRSRLSFKLVQASIDFVKRKGFRKIYGQAQDRLVDFWAHFGAKPLGHNRKITFSDFSYTEMLLEIEPGPDAITLDSDPYVIIRPEGDWDRPGVLDASAGRSVTSPLRDLALADR</sequence>
<name>A0AAI8MEX7_9BRAD</name>
<keyword evidence="3" id="KW-1185">Reference proteome</keyword>
<dbReference type="SUPFAM" id="SSF55729">
    <property type="entry name" value="Acyl-CoA N-acyltransferases (Nat)"/>
    <property type="match status" value="1"/>
</dbReference>
<accession>A0AAI8MEX7</accession>
<dbReference type="InterPro" id="IPR016181">
    <property type="entry name" value="Acyl_CoA_acyltransferase"/>
</dbReference>
<dbReference type="AlphaFoldDB" id="A0AAI8MEX7"/>
<dbReference type="PROSITE" id="PS51186">
    <property type="entry name" value="GNAT"/>
    <property type="match status" value="1"/>
</dbReference>
<proteinExistence type="predicted"/>
<dbReference type="InterPro" id="IPR000182">
    <property type="entry name" value="GNAT_dom"/>
</dbReference>
<evidence type="ECO:0000313" key="3">
    <source>
        <dbReference type="Proteomes" id="UP000007886"/>
    </source>
</evidence>
<reference evidence="2 3" key="1">
    <citation type="journal article" date="2012" name="Microbes Environ.">
        <title>Complete genome sequence of Bradyrhizobium sp. S23321: insights into symbiosis evolution in soil oligotrophs.</title>
        <authorList>
            <person name="Okubo T."/>
            <person name="Tsukui T."/>
            <person name="Maita H."/>
            <person name="Okamoto S."/>
            <person name="Oshima K."/>
            <person name="Fujisawa T."/>
            <person name="Saito A."/>
            <person name="Futamata H."/>
            <person name="Hattori R."/>
            <person name="Shimomura Y."/>
            <person name="Haruta S."/>
            <person name="Morimoto S."/>
            <person name="Wang Y."/>
            <person name="Sakai Y."/>
            <person name="Hattori M."/>
            <person name="Aizawa S."/>
            <person name="Nagashima K.V.P."/>
            <person name="Masuda S."/>
            <person name="Hattori T."/>
            <person name="Yamashita A."/>
            <person name="Bao Z."/>
            <person name="Hayatsu M."/>
            <person name="Kajiya-Kanegae H."/>
            <person name="Yoshinaga I."/>
            <person name="Sakamoto K."/>
            <person name="Toyota K."/>
            <person name="Nakao M."/>
            <person name="Kohara M."/>
            <person name="Anda M."/>
            <person name="Niwa R."/>
            <person name="Jung-Hwan P."/>
            <person name="Sameshima-Saito R."/>
            <person name="Tokuda S."/>
            <person name="Yamamoto S."/>
            <person name="Yamamoto S."/>
            <person name="Yokoyama T."/>
            <person name="Akutsu T."/>
            <person name="Nakamura Y."/>
            <person name="Nakahira-Yanaka Y."/>
            <person name="Takada Hoshino Y."/>
            <person name="Hirakawa H."/>
            <person name="Mitsui H."/>
            <person name="Terasawa K."/>
            <person name="Itakura M."/>
            <person name="Sato S."/>
            <person name="Ikeda-Ohtsubo W."/>
            <person name="Sakakura N."/>
            <person name="Kaminuma E."/>
            <person name="Minamisawa K."/>
        </authorList>
    </citation>
    <scope>NUCLEOTIDE SEQUENCE [LARGE SCALE GENOMIC DNA]</scope>
    <source>
        <strain evidence="2 3">S23321</strain>
    </source>
</reference>
<feature type="domain" description="N-acetyltransferase" evidence="1">
    <location>
        <begin position="18"/>
        <end position="160"/>
    </location>
</feature>